<gene>
    <name evidence="7" type="ordered locus">WS1005</name>
</gene>
<dbReference type="PANTHER" id="PTHR34858">
    <property type="entry name" value="CYSO-CYSTEINE PEPTIDASE"/>
    <property type="match status" value="1"/>
</dbReference>
<dbReference type="InterPro" id="IPR028090">
    <property type="entry name" value="JAB_dom_prok"/>
</dbReference>
<evidence type="ECO:0000313" key="8">
    <source>
        <dbReference type="Proteomes" id="UP000000422"/>
    </source>
</evidence>
<dbReference type="AlphaFoldDB" id="Q7MRV8"/>
<keyword evidence="4" id="KW-0862">Zinc</keyword>
<keyword evidence="1" id="KW-0645">Protease</keyword>
<organism evidence="8">
    <name type="scientific">Wolinella succinogenes (strain ATCC 29543 / DSM 1740 / CCUG 13145 / JCM 31913 / LMG 7466 / NCTC 11488 / FDC 602W)</name>
    <name type="common">Vibrio succinogenes</name>
    <dbReference type="NCBI Taxonomy" id="273121"/>
    <lineage>
        <taxon>Bacteria</taxon>
        <taxon>Pseudomonadati</taxon>
        <taxon>Campylobacterota</taxon>
        <taxon>Epsilonproteobacteria</taxon>
        <taxon>Campylobacterales</taxon>
        <taxon>Helicobacteraceae</taxon>
        <taxon>Wolinella</taxon>
    </lineage>
</organism>
<sequence length="130" mass="14517">MLKIPKALFDSIIEHAQRELPLEACGYVAGVEGEVKRLFPMRNVDASPEHFSFDPAEQFSAFKEAQKEGLRLIGCYHSHPSTPARPSDEDIRLAYDSSLSYLIVSLAKEPVLNSFKIKEGVVTPENIEVI</sequence>
<evidence type="ECO:0000256" key="5">
    <source>
        <dbReference type="ARBA" id="ARBA00023049"/>
    </source>
</evidence>
<evidence type="ECO:0000256" key="2">
    <source>
        <dbReference type="ARBA" id="ARBA00022723"/>
    </source>
</evidence>
<reference evidence="7 8" key="1">
    <citation type="journal article" date="2003" name="Proc. Natl. Acad. Sci. U.S.A.">
        <title>Complete genome sequence and analysis of Wolinella succinogenes.</title>
        <authorList>
            <person name="Baar C."/>
            <person name="Eppinger M."/>
            <person name="Raddatz G."/>
            <person name="Simon JM."/>
            <person name="Lanz C."/>
            <person name="Klimmek O."/>
            <person name="Nandakumar R."/>
            <person name="Gross R."/>
            <person name="Rosinus A."/>
            <person name="Keller H."/>
            <person name="Jagtap P."/>
            <person name="Linke B."/>
            <person name="Meyer F."/>
            <person name="Lederer H."/>
            <person name="Schuster S.C."/>
        </authorList>
    </citation>
    <scope>NUCLEOTIDE SEQUENCE [LARGE SCALE GENOMIC DNA]</scope>
    <source>
        <strain evidence="8">ATCC 29543 / DSM 1740 / CCUG 13145 / JCM 31913 / LMG 7466 / NCTC 11488 / FDC 602W</strain>
    </source>
</reference>
<name>Q7MRV8_WOLSU</name>
<dbReference type="Pfam" id="PF14464">
    <property type="entry name" value="Prok-JAB"/>
    <property type="match status" value="1"/>
</dbReference>
<dbReference type="eggNOG" id="COG1310">
    <property type="taxonomic scope" value="Bacteria"/>
</dbReference>
<dbReference type="GO" id="GO:0008235">
    <property type="term" value="F:metalloexopeptidase activity"/>
    <property type="evidence" value="ECO:0007669"/>
    <property type="project" value="TreeGrafter"/>
</dbReference>
<dbReference type="PROSITE" id="PS50249">
    <property type="entry name" value="MPN"/>
    <property type="match status" value="1"/>
</dbReference>
<dbReference type="SUPFAM" id="SSF102712">
    <property type="entry name" value="JAB1/MPN domain"/>
    <property type="match status" value="1"/>
</dbReference>
<keyword evidence="5" id="KW-0482">Metalloprotease</keyword>
<dbReference type="PANTHER" id="PTHR34858:SF1">
    <property type="entry name" value="CYSO-CYSTEINE PEPTIDASE"/>
    <property type="match status" value="1"/>
</dbReference>
<dbReference type="InterPro" id="IPR000555">
    <property type="entry name" value="JAMM/MPN+_dom"/>
</dbReference>
<dbReference type="FunFam" id="3.40.140.10:FF:000085">
    <property type="entry name" value="Mov34/MPN/PAD-1 family protein"/>
    <property type="match status" value="1"/>
</dbReference>
<dbReference type="RefSeq" id="WP_011138901.1">
    <property type="nucleotide sequence ID" value="NC_005090.1"/>
</dbReference>
<dbReference type="CDD" id="cd08070">
    <property type="entry name" value="MPN_like"/>
    <property type="match status" value="1"/>
</dbReference>
<keyword evidence="3" id="KW-0378">Hydrolase</keyword>
<evidence type="ECO:0000313" key="7">
    <source>
        <dbReference type="EMBL" id="CAE10107.1"/>
    </source>
</evidence>
<dbReference type="GO" id="GO:0008270">
    <property type="term" value="F:zinc ion binding"/>
    <property type="evidence" value="ECO:0007669"/>
    <property type="project" value="TreeGrafter"/>
</dbReference>
<dbReference type="Gene3D" id="3.40.140.10">
    <property type="entry name" value="Cytidine Deaminase, domain 2"/>
    <property type="match status" value="1"/>
</dbReference>
<feature type="domain" description="MPN" evidence="6">
    <location>
        <begin position="2"/>
        <end position="130"/>
    </location>
</feature>
<keyword evidence="2" id="KW-0479">Metal-binding</keyword>
<dbReference type="EMBL" id="BX571659">
    <property type="protein sequence ID" value="CAE10107.1"/>
    <property type="molecule type" value="Genomic_DNA"/>
</dbReference>
<dbReference type="InterPro" id="IPR037518">
    <property type="entry name" value="MPN"/>
</dbReference>
<accession>Q7MRV8</accession>
<keyword evidence="8" id="KW-1185">Reference proteome</keyword>
<evidence type="ECO:0000256" key="3">
    <source>
        <dbReference type="ARBA" id="ARBA00022801"/>
    </source>
</evidence>
<dbReference type="GO" id="GO:0006508">
    <property type="term" value="P:proteolysis"/>
    <property type="evidence" value="ECO:0007669"/>
    <property type="project" value="UniProtKB-KW"/>
</dbReference>
<evidence type="ECO:0000256" key="4">
    <source>
        <dbReference type="ARBA" id="ARBA00022833"/>
    </source>
</evidence>
<proteinExistence type="predicted"/>
<evidence type="ECO:0000256" key="1">
    <source>
        <dbReference type="ARBA" id="ARBA00022670"/>
    </source>
</evidence>
<dbReference type="SMART" id="SM00232">
    <property type="entry name" value="JAB_MPN"/>
    <property type="match status" value="1"/>
</dbReference>
<dbReference type="Proteomes" id="UP000000422">
    <property type="component" value="Chromosome"/>
</dbReference>
<evidence type="ECO:0000259" key="6">
    <source>
        <dbReference type="PROSITE" id="PS50249"/>
    </source>
</evidence>
<dbReference type="HOGENOM" id="CLU_116765_1_1_7"/>
<dbReference type="STRING" id="273121.WS1005"/>
<dbReference type="KEGG" id="wsu:WS1005"/>
<dbReference type="InterPro" id="IPR051929">
    <property type="entry name" value="VirAsm_ModProt"/>
</dbReference>
<protein>
    <recommendedName>
        <fullName evidence="6">MPN domain-containing protein</fullName>
    </recommendedName>
</protein>